<evidence type="ECO:0000313" key="3">
    <source>
        <dbReference type="Proteomes" id="UP001596004"/>
    </source>
</evidence>
<sequence length="43" mass="4781">MLRKHRLVNAGWMLTSIGLIALVATTAGLIVRGYLMGEWPWLA</sequence>
<gene>
    <name evidence="2" type="ORF">ACFO60_36825</name>
</gene>
<keyword evidence="1" id="KW-0812">Transmembrane</keyword>
<reference evidence="3" key="1">
    <citation type="journal article" date="2019" name="Int. J. Syst. Evol. Microbiol.">
        <title>The Global Catalogue of Microorganisms (GCM) 10K type strain sequencing project: providing services to taxonomists for standard genome sequencing and annotation.</title>
        <authorList>
            <consortium name="The Broad Institute Genomics Platform"/>
            <consortium name="The Broad Institute Genome Sequencing Center for Infectious Disease"/>
            <person name="Wu L."/>
            <person name="Ma J."/>
        </authorList>
    </citation>
    <scope>NUCLEOTIDE SEQUENCE [LARGE SCALE GENOMIC DNA]</scope>
    <source>
        <strain evidence="3">CGMCC 4.7132</strain>
    </source>
</reference>
<keyword evidence="1" id="KW-1133">Transmembrane helix</keyword>
<organism evidence="2 3">
    <name type="scientific">Sphaerisporangium dianthi</name>
    <dbReference type="NCBI Taxonomy" id="1436120"/>
    <lineage>
        <taxon>Bacteria</taxon>
        <taxon>Bacillati</taxon>
        <taxon>Actinomycetota</taxon>
        <taxon>Actinomycetes</taxon>
        <taxon>Streptosporangiales</taxon>
        <taxon>Streptosporangiaceae</taxon>
        <taxon>Sphaerisporangium</taxon>
    </lineage>
</organism>
<proteinExistence type="predicted"/>
<keyword evidence="3" id="KW-1185">Reference proteome</keyword>
<name>A0ABV9CVC1_9ACTN</name>
<evidence type="ECO:0000256" key="1">
    <source>
        <dbReference type="SAM" id="Phobius"/>
    </source>
</evidence>
<accession>A0ABV9CVC1</accession>
<dbReference type="RefSeq" id="WP_380850673.1">
    <property type="nucleotide sequence ID" value="NZ_JBHSFP010000044.1"/>
</dbReference>
<keyword evidence="1" id="KW-0472">Membrane</keyword>
<comment type="caution">
    <text evidence="2">The sequence shown here is derived from an EMBL/GenBank/DDBJ whole genome shotgun (WGS) entry which is preliminary data.</text>
</comment>
<dbReference type="Proteomes" id="UP001596004">
    <property type="component" value="Unassembled WGS sequence"/>
</dbReference>
<protein>
    <submittedName>
        <fullName evidence="2">Uncharacterized protein</fullName>
    </submittedName>
</protein>
<dbReference type="EMBL" id="JBHSFP010000044">
    <property type="protein sequence ID" value="MFC4536363.1"/>
    <property type="molecule type" value="Genomic_DNA"/>
</dbReference>
<feature type="transmembrane region" description="Helical" evidence="1">
    <location>
        <begin position="12"/>
        <end position="35"/>
    </location>
</feature>
<evidence type="ECO:0000313" key="2">
    <source>
        <dbReference type="EMBL" id="MFC4536363.1"/>
    </source>
</evidence>